<reference evidence="3" key="1">
    <citation type="submission" date="2021-06" db="EMBL/GenBank/DDBJ databases">
        <authorList>
            <person name="Kallberg Y."/>
            <person name="Tangrot J."/>
            <person name="Rosling A."/>
        </authorList>
    </citation>
    <scope>NUCLEOTIDE SEQUENCE</scope>
    <source>
        <strain evidence="3">BR232B</strain>
    </source>
</reference>
<accession>A0A9N9E6S4</accession>
<dbReference type="PANTHER" id="PTHR44472">
    <property type="entry name" value="DDB1- AND CUL4-ASSOCIATED FACTOR 4-RELATED"/>
    <property type="match status" value="1"/>
</dbReference>
<keyword evidence="4" id="KW-1185">Reference proteome</keyword>
<dbReference type="InterPro" id="IPR036322">
    <property type="entry name" value="WD40_repeat_dom_sf"/>
</dbReference>
<dbReference type="SUPFAM" id="SSF50978">
    <property type="entry name" value="WD40 repeat-like"/>
    <property type="match status" value="1"/>
</dbReference>
<evidence type="ECO:0000313" key="4">
    <source>
        <dbReference type="Proteomes" id="UP000789739"/>
    </source>
</evidence>
<dbReference type="InterPro" id="IPR015943">
    <property type="entry name" value="WD40/YVTN_repeat-like_dom_sf"/>
</dbReference>
<gene>
    <name evidence="3" type="ORF">PBRASI_LOCUS10857</name>
</gene>
<evidence type="ECO:0000313" key="3">
    <source>
        <dbReference type="EMBL" id="CAG8662427.1"/>
    </source>
</evidence>
<dbReference type="InterPro" id="IPR052254">
    <property type="entry name" value="CUL4-DDB1_E3_ligase_receptor"/>
</dbReference>
<name>A0A9N9E6S4_9GLOM</name>
<protein>
    <submittedName>
        <fullName evidence="3">8214_t:CDS:1</fullName>
    </submittedName>
</protein>
<dbReference type="Pfam" id="PF23761">
    <property type="entry name" value="Beta-prop_DCAF4"/>
    <property type="match status" value="1"/>
</dbReference>
<sequence length="280" mass="31257">ETYNKLKIVYGMLVKIFVQFPVHSFTLLGNAADAGSLYVGHGVMPVVYQVPLNRRTSIWTSSMSHNTSLIALGSSRSVIVISGLDDGNARNLMDIKTSSDVLSSSILFGCRDGSIRLFDLRSNRARSKGSGFRFHLSSSVCHIEQIGSWYLLTSAMNGSLEMWDPRYISIPVIKFNDHVNEHTYRLGLAVNQNESIFAIAGQDKCIRFYSPLKTLPIRNKIGPFSDVVSAIQFNCNTNFRLQSECDQYCNGSAVNVDGELSRWALFWTASGSELQWWMAT</sequence>
<evidence type="ECO:0000256" key="2">
    <source>
        <dbReference type="ARBA" id="ARBA00022737"/>
    </source>
</evidence>
<dbReference type="AlphaFoldDB" id="A0A9N9E6S4"/>
<comment type="caution">
    <text evidence="3">The sequence shown here is derived from an EMBL/GenBank/DDBJ whole genome shotgun (WGS) entry which is preliminary data.</text>
</comment>
<keyword evidence="1" id="KW-0853">WD repeat</keyword>
<dbReference type="Proteomes" id="UP000789739">
    <property type="component" value="Unassembled WGS sequence"/>
</dbReference>
<evidence type="ECO:0000256" key="1">
    <source>
        <dbReference type="ARBA" id="ARBA00022574"/>
    </source>
</evidence>
<dbReference type="EMBL" id="CAJVPI010003807">
    <property type="protein sequence ID" value="CAG8662427.1"/>
    <property type="molecule type" value="Genomic_DNA"/>
</dbReference>
<proteinExistence type="predicted"/>
<dbReference type="PANTHER" id="PTHR44472:SF1">
    <property type="entry name" value="DDB1 AND CUL4 ASSOCIATED FACTOR 4"/>
    <property type="match status" value="1"/>
</dbReference>
<keyword evidence="2" id="KW-0677">Repeat</keyword>
<organism evidence="3 4">
    <name type="scientific">Paraglomus brasilianum</name>
    <dbReference type="NCBI Taxonomy" id="144538"/>
    <lineage>
        <taxon>Eukaryota</taxon>
        <taxon>Fungi</taxon>
        <taxon>Fungi incertae sedis</taxon>
        <taxon>Mucoromycota</taxon>
        <taxon>Glomeromycotina</taxon>
        <taxon>Glomeromycetes</taxon>
        <taxon>Paraglomerales</taxon>
        <taxon>Paraglomeraceae</taxon>
        <taxon>Paraglomus</taxon>
    </lineage>
</organism>
<feature type="non-terminal residue" evidence="3">
    <location>
        <position position="1"/>
    </location>
</feature>
<dbReference type="Gene3D" id="2.130.10.10">
    <property type="entry name" value="YVTN repeat-like/Quinoprotein amine dehydrogenase"/>
    <property type="match status" value="1"/>
</dbReference>
<dbReference type="OrthoDB" id="128867at2759"/>